<evidence type="ECO:0000313" key="4">
    <source>
        <dbReference type="Proteomes" id="UP001181693"/>
    </source>
</evidence>
<dbReference type="InterPro" id="IPR011335">
    <property type="entry name" value="Restrct_endonuc-II-like"/>
</dbReference>
<evidence type="ECO:0000313" key="3">
    <source>
        <dbReference type="EMBL" id="DBA26334.1"/>
    </source>
</evidence>
<dbReference type="EMBL" id="DYDO01000004">
    <property type="protein sequence ID" value="DBA26334.1"/>
    <property type="molecule type" value="Genomic_DNA"/>
</dbReference>
<dbReference type="Pfam" id="PF09588">
    <property type="entry name" value="YqaJ"/>
    <property type="match status" value="1"/>
</dbReference>
<dbReference type="CDD" id="cd22343">
    <property type="entry name" value="PDDEXK_lambda_exonuclease-like"/>
    <property type="match status" value="1"/>
</dbReference>
<dbReference type="Gene3D" id="3.90.320.10">
    <property type="match status" value="1"/>
</dbReference>
<dbReference type="PANTHER" id="PTHR46609:SF8">
    <property type="entry name" value="YQAJ VIRAL RECOMBINASE DOMAIN-CONTAINING PROTEIN"/>
    <property type="match status" value="1"/>
</dbReference>
<dbReference type="Proteomes" id="UP001181693">
    <property type="component" value="Unassembled WGS sequence"/>
</dbReference>
<sequence>MGLPEKKLQLKNTGAANNVTSSAYRTPSNLPAGRTPSHERAHSVPAPSRCEEPQNASEPPKVLVRRDVQPMTQRTRSSSAGARKKTDGREHLKTSKVAANSKLLPKEASSQSGRVSDTSAQAKLSQKDIQSIESHTRGQRNNPDWHKWRQNRITASMAHQISHSRFANQKTTDIPQSYLKAILGTGPKVQTAAMSWGIKNEKCAVRNYEKQALKNKGREVQVEDCGLFIHPTKNWLAASPDGIVKDKITGENVCILEVKCPYKHRYHTIQEACADRDFCLAVKGDSYVLKPNHAYYTQVQCQLASTGMKDADFVVYTNKETVVVPLKFNPDFWKETEPKLEMFYNRAVVPNIREQNPAGKEQQKYNIYAPEE</sequence>
<feature type="compositionally biased region" description="Polar residues" evidence="1">
    <location>
        <begin position="108"/>
        <end position="133"/>
    </location>
</feature>
<feature type="compositionally biased region" description="Polar residues" evidence="1">
    <location>
        <begin position="70"/>
        <end position="80"/>
    </location>
</feature>
<evidence type="ECO:0000259" key="2">
    <source>
        <dbReference type="Pfam" id="PF09588"/>
    </source>
</evidence>
<feature type="compositionally biased region" description="Basic and acidic residues" evidence="1">
    <location>
        <begin position="84"/>
        <end position="93"/>
    </location>
</feature>
<name>A0AAV3AIL9_PYXAD</name>
<dbReference type="InterPro" id="IPR019080">
    <property type="entry name" value="YqaJ_viral_recombinase"/>
</dbReference>
<dbReference type="InterPro" id="IPR051703">
    <property type="entry name" value="NF-kappa-B_Signaling_Reg"/>
</dbReference>
<dbReference type="AlphaFoldDB" id="A0AAV3AIL9"/>
<reference evidence="3" key="1">
    <citation type="thesis" date="2020" institute="ProQuest LLC" country="789 East Eisenhower Parkway, Ann Arbor, MI, USA">
        <title>Comparative Genomics and Chromosome Evolution.</title>
        <authorList>
            <person name="Mudd A.B."/>
        </authorList>
    </citation>
    <scope>NUCLEOTIDE SEQUENCE</scope>
    <source>
        <strain evidence="3">1538</strain>
        <tissue evidence="3">Blood</tissue>
    </source>
</reference>
<organism evidence="3 4">
    <name type="scientific">Pyxicephalus adspersus</name>
    <name type="common">African bullfrog</name>
    <dbReference type="NCBI Taxonomy" id="30357"/>
    <lineage>
        <taxon>Eukaryota</taxon>
        <taxon>Metazoa</taxon>
        <taxon>Chordata</taxon>
        <taxon>Craniata</taxon>
        <taxon>Vertebrata</taxon>
        <taxon>Euteleostomi</taxon>
        <taxon>Amphibia</taxon>
        <taxon>Batrachia</taxon>
        <taxon>Anura</taxon>
        <taxon>Neobatrachia</taxon>
        <taxon>Ranoidea</taxon>
        <taxon>Pyxicephalidae</taxon>
        <taxon>Pyxicephalinae</taxon>
        <taxon>Pyxicephalus</taxon>
    </lineage>
</organism>
<comment type="caution">
    <text evidence="3">The sequence shown here is derived from an EMBL/GenBank/DDBJ whole genome shotgun (WGS) entry which is preliminary data.</text>
</comment>
<dbReference type="GO" id="GO:0006281">
    <property type="term" value="P:DNA repair"/>
    <property type="evidence" value="ECO:0007669"/>
    <property type="project" value="UniProtKB-ARBA"/>
</dbReference>
<proteinExistence type="predicted"/>
<dbReference type="InterPro" id="IPR011604">
    <property type="entry name" value="PDDEXK-like_dom_sf"/>
</dbReference>
<keyword evidence="4" id="KW-1185">Reference proteome</keyword>
<feature type="compositionally biased region" description="Polar residues" evidence="1">
    <location>
        <begin position="10"/>
        <end position="29"/>
    </location>
</feature>
<dbReference type="SUPFAM" id="SSF52980">
    <property type="entry name" value="Restriction endonuclease-like"/>
    <property type="match status" value="1"/>
</dbReference>
<protein>
    <recommendedName>
        <fullName evidence="2">YqaJ viral recombinase domain-containing protein</fullName>
    </recommendedName>
</protein>
<evidence type="ECO:0000256" key="1">
    <source>
        <dbReference type="SAM" id="MobiDB-lite"/>
    </source>
</evidence>
<gene>
    <name evidence="3" type="ORF">GDO54_010609</name>
</gene>
<feature type="domain" description="YqaJ viral recombinase" evidence="2">
    <location>
        <begin position="144"/>
        <end position="308"/>
    </location>
</feature>
<dbReference type="PANTHER" id="PTHR46609">
    <property type="entry name" value="EXONUCLEASE, PHAGE-TYPE/RECB, C-TERMINAL DOMAIN-CONTAINING PROTEIN"/>
    <property type="match status" value="1"/>
</dbReference>
<feature type="region of interest" description="Disordered" evidence="1">
    <location>
        <begin position="1"/>
        <end position="145"/>
    </location>
</feature>
<accession>A0AAV3AIL9</accession>